<gene>
    <name evidence="1" type="ORF">METZ01_LOCUS208972</name>
</gene>
<organism evidence="1">
    <name type="scientific">marine metagenome</name>
    <dbReference type="NCBI Taxonomy" id="408172"/>
    <lineage>
        <taxon>unclassified sequences</taxon>
        <taxon>metagenomes</taxon>
        <taxon>ecological metagenomes</taxon>
    </lineage>
</organism>
<protein>
    <submittedName>
        <fullName evidence="1">Uncharacterized protein</fullName>
    </submittedName>
</protein>
<dbReference type="EMBL" id="UINC01047182">
    <property type="protein sequence ID" value="SVB56118.1"/>
    <property type="molecule type" value="Genomic_DNA"/>
</dbReference>
<reference evidence="1" key="1">
    <citation type="submission" date="2018-05" db="EMBL/GenBank/DDBJ databases">
        <authorList>
            <person name="Lanie J.A."/>
            <person name="Ng W.-L."/>
            <person name="Kazmierczak K.M."/>
            <person name="Andrzejewski T.M."/>
            <person name="Davidsen T.M."/>
            <person name="Wayne K.J."/>
            <person name="Tettelin H."/>
            <person name="Glass J.I."/>
            <person name="Rusch D."/>
            <person name="Podicherti R."/>
            <person name="Tsui H.-C.T."/>
            <person name="Winkler M.E."/>
        </authorList>
    </citation>
    <scope>NUCLEOTIDE SEQUENCE</scope>
</reference>
<name>A0A382EZE5_9ZZZZ</name>
<accession>A0A382EZE5</accession>
<evidence type="ECO:0000313" key="1">
    <source>
        <dbReference type="EMBL" id="SVB56118.1"/>
    </source>
</evidence>
<proteinExistence type="predicted"/>
<feature type="non-terminal residue" evidence="1">
    <location>
        <position position="134"/>
    </location>
</feature>
<dbReference type="AlphaFoldDB" id="A0A382EZE5"/>
<sequence length="134" mass="15527">MTVILRDIDVKKRAKNDYITNADRLLTLYEYIEIAKRCIGAFASSPNMLQDDDAIAHVAEHLMLGHLRWKENGGRTLHSYLNQCAIWAIKSWKSKLYQTSQHQELSLNTNCRSNSYGREDQLYQLTPDKKAKEP</sequence>